<feature type="compositionally biased region" description="Polar residues" evidence="1">
    <location>
        <begin position="45"/>
        <end position="56"/>
    </location>
</feature>
<proteinExistence type="predicted"/>
<organism evidence="2 3">
    <name type="scientific">Tulasnella calospora MUT 4182</name>
    <dbReference type="NCBI Taxonomy" id="1051891"/>
    <lineage>
        <taxon>Eukaryota</taxon>
        <taxon>Fungi</taxon>
        <taxon>Dikarya</taxon>
        <taxon>Basidiomycota</taxon>
        <taxon>Agaricomycotina</taxon>
        <taxon>Agaricomycetes</taxon>
        <taxon>Cantharellales</taxon>
        <taxon>Tulasnellaceae</taxon>
        <taxon>Tulasnella</taxon>
    </lineage>
</organism>
<name>A0A0C3PME3_9AGAM</name>
<sequence length="103" mass="11275">MASHQTTSSYLRNSVFDAAFEIGLVDPSLSNWLEDVQEVAEEKTQTVNAVPSSSTGHEPWISSPDSELSHSSTANTLTTVTTRFISSSSWTTPQYYNTTGRIT</sequence>
<evidence type="ECO:0000256" key="1">
    <source>
        <dbReference type="SAM" id="MobiDB-lite"/>
    </source>
</evidence>
<reference evidence="3" key="2">
    <citation type="submission" date="2015-01" db="EMBL/GenBank/DDBJ databases">
        <title>Evolutionary Origins and Diversification of the Mycorrhizal Mutualists.</title>
        <authorList>
            <consortium name="DOE Joint Genome Institute"/>
            <consortium name="Mycorrhizal Genomics Consortium"/>
            <person name="Kohler A."/>
            <person name="Kuo A."/>
            <person name="Nagy L.G."/>
            <person name="Floudas D."/>
            <person name="Copeland A."/>
            <person name="Barry K.W."/>
            <person name="Cichocki N."/>
            <person name="Veneault-Fourrey C."/>
            <person name="LaButti K."/>
            <person name="Lindquist E.A."/>
            <person name="Lipzen A."/>
            <person name="Lundell T."/>
            <person name="Morin E."/>
            <person name="Murat C."/>
            <person name="Riley R."/>
            <person name="Ohm R."/>
            <person name="Sun H."/>
            <person name="Tunlid A."/>
            <person name="Henrissat B."/>
            <person name="Grigoriev I.V."/>
            <person name="Hibbett D.S."/>
            <person name="Martin F."/>
        </authorList>
    </citation>
    <scope>NUCLEOTIDE SEQUENCE [LARGE SCALE GENOMIC DNA]</scope>
    <source>
        <strain evidence="3">MUT 4182</strain>
    </source>
</reference>
<dbReference type="AlphaFoldDB" id="A0A0C3PME3"/>
<reference evidence="2 3" key="1">
    <citation type="submission" date="2014-04" db="EMBL/GenBank/DDBJ databases">
        <authorList>
            <consortium name="DOE Joint Genome Institute"/>
            <person name="Kuo A."/>
            <person name="Girlanda M."/>
            <person name="Perotto S."/>
            <person name="Kohler A."/>
            <person name="Nagy L.G."/>
            <person name="Floudas D."/>
            <person name="Copeland A."/>
            <person name="Barry K.W."/>
            <person name="Cichocki N."/>
            <person name="Veneault-Fourrey C."/>
            <person name="LaButti K."/>
            <person name="Lindquist E.A."/>
            <person name="Lipzen A."/>
            <person name="Lundell T."/>
            <person name="Morin E."/>
            <person name="Murat C."/>
            <person name="Sun H."/>
            <person name="Tunlid A."/>
            <person name="Henrissat B."/>
            <person name="Grigoriev I.V."/>
            <person name="Hibbett D.S."/>
            <person name="Martin F."/>
            <person name="Nordberg H.P."/>
            <person name="Cantor M.N."/>
            <person name="Hua S.X."/>
        </authorList>
    </citation>
    <scope>NUCLEOTIDE SEQUENCE [LARGE SCALE GENOMIC DNA]</scope>
    <source>
        <strain evidence="2 3">MUT 4182</strain>
    </source>
</reference>
<feature type="compositionally biased region" description="Polar residues" evidence="1">
    <location>
        <begin position="63"/>
        <end position="72"/>
    </location>
</feature>
<evidence type="ECO:0000313" key="2">
    <source>
        <dbReference type="EMBL" id="KIO15500.1"/>
    </source>
</evidence>
<evidence type="ECO:0000313" key="3">
    <source>
        <dbReference type="Proteomes" id="UP000054248"/>
    </source>
</evidence>
<accession>A0A0C3PME3</accession>
<dbReference type="EMBL" id="KN824019">
    <property type="protein sequence ID" value="KIO15500.1"/>
    <property type="molecule type" value="Genomic_DNA"/>
</dbReference>
<dbReference type="OrthoDB" id="3184049at2759"/>
<dbReference type="HOGENOM" id="CLU_2265684_0_0_1"/>
<keyword evidence="3" id="KW-1185">Reference proteome</keyword>
<dbReference type="Proteomes" id="UP000054248">
    <property type="component" value="Unassembled WGS sequence"/>
</dbReference>
<protein>
    <submittedName>
        <fullName evidence="2">Uncharacterized protein</fullName>
    </submittedName>
</protein>
<feature type="region of interest" description="Disordered" evidence="1">
    <location>
        <begin position="45"/>
        <end position="73"/>
    </location>
</feature>
<gene>
    <name evidence="2" type="ORF">M407DRAFT_34918</name>
</gene>